<dbReference type="AlphaFoldDB" id="A0A9P9Y7K5"/>
<dbReference type="InterPro" id="IPR001155">
    <property type="entry name" value="OxRdtase_FMN_N"/>
</dbReference>
<dbReference type="RefSeq" id="XP_051365848.1">
    <property type="nucleotide sequence ID" value="XM_051502680.1"/>
</dbReference>
<dbReference type="InterPro" id="IPR045247">
    <property type="entry name" value="Oye-like"/>
</dbReference>
<sequence length="369" mass="41091">MAISKLFQPLKVGRLQVDHRIAMAPLTRFRCDEQGAPLPIMTEYYTQRCSTPGTLIIAEAVSISEKHYLGEYAPGIWTGAQMDAWRSVVDAIHAKGCYVYCQIIAPGRANAGRGITSYSSSAVPLDGAEAPQEMTGADIEEVIRDFRNAAKNAIEAGFDGVELHGANGYLIDQFVQDTCNKRTDAWGGSCENRSRFGFEAVKAVVDAVGGDRTAIRLSPWSLFQGMKMEVSAAEAQFSDLIRRLKTLKLAYLHLIESRVVNHMDCDKVEGLEFAFDIWQNQSPILIAGGLNKEKAFKAADEEYKDFDVVVVFGRYFLSTPDLVYRLKSGLEPNPYDRKTFYTPGQREGYIDYPFSQEFLQEGSNKLQAV</sequence>
<feature type="domain" description="NADH:flavin oxidoreductase/NADH oxidase N-terminal" evidence="2">
    <location>
        <begin position="5"/>
        <end position="332"/>
    </location>
</feature>
<evidence type="ECO:0000256" key="1">
    <source>
        <dbReference type="ARBA" id="ARBA00022630"/>
    </source>
</evidence>
<comment type="caution">
    <text evidence="3">The sequence shown here is derived from an EMBL/GenBank/DDBJ whole genome shotgun (WGS) entry which is preliminary data.</text>
</comment>
<gene>
    <name evidence="3" type="ORF">J7T54_008086</name>
</gene>
<evidence type="ECO:0000259" key="2">
    <source>
        <dbReference type="Pfam" id="PF00724"/>
    </source>
</evidence>
<dbReference type="Pfam" id="PF00724">
    <property type="entry name" value="Oxidored_FMN"/>
    <property type="match status" value="1"/>
</dbReference>
<evidence type="ECO:0000313" key="4">
    <source>
        <dbReference type="Proteomes" id="UP001055219"/>
    </source>
</evidence>
<name>A0A9P9Y7K5_9HYPO</name>
<accession>A0A9P9Y7K5</accession>
<proteinExistence type="predicted"/>
<evidence type="ECO:0000313" key="3">
    <source>
        <dbReference type="EMBL" id="KAI6784992.1"/>
    </source>
</evidence>
<keyword evidence="4" id="KW-1185">Reference proteome</keyword>
<reference evidence="3" key="1">
    <citation type="journal article" date="2021" name="J Fungi (Basel)">
        <title>Genomic and Metabolomic Analyses of the Marine Fungus Emericellopsis cladophorae: Insights into Saltwater Adaptability Mechanisms and Its Biosynthetic Potential.</title>
        <authorList>
            <person name="Goncalves M.F.M."/>
            <person name="Hilario S."/>
            <person name="Van de Peer Y."/>
            <person name="Esteves A.C."/>
            <person name="Alves A."/>
        </authorList>
    </citation>
    <scope>NUCLEOTIDE SEQUENCE</scope>
    <source>
        <strain evidence="3">MUM 19.33</strain>
    </source>
</reference>
<dbReference type="GO" id="GO:0003959">
    <property type="term" value="F:NADPH dehydrogenase activity"/>
    <property type="evidence" value="ECO:0007669"/>
    <property type="project" value="TreeGrafter"/>
</dbReference>
<dbReference type="FunFam" id="3.20.20.70:FF:000138">
    <property type="entry name" value="NADPH dehydrogenase 1"/>
    <property type="match status" value="1"/>
</dbReference>
<dbReference type="GeneID" id="75834558"/>
<dbReference type="OrthoDB" id="276546at2759"/>
<protein>
    <recommendedName>
        <fullName evidence="2">NADH:flavin oxidoreductase/NADH oxidase N-terminal domain-containing protein</fullName>
    </recommendedName>
</protein>
<dbReference type="InterPro" id="IPR013785">
    <property type="entry name" value="Aldolase_TIM"/>
</dbReference>
<organism evidence="3 4">
    <name type="scientific">Emericellopsis cladophorae</name>
    <dbReference type="NCBI Taxonomy" id="2686198"/>
    <lineage>
        <taxon>Eukaryota</taxon>
        <taxon>Fungi</taxon>
        <taxon>Dikarya</taxon>
        <taxon>Ascomycota</taxon>
        <taxon>Pezizomycotina</taxon>
        <taxon>Sordariomycetes</taxon>
        <taxon>Hypocreomycetidae</taxon>
        <taxon>Hypocreales</taxon>
        <taxon>Bionectriaceae</taxon>
        <taxon>Emericellopsis</taxon>
    </lineage>
</organism>
<reference evidence="3" key="2">
    <citation type="submission" date="2022-07" db="EMBL/GenBank/DDBJ databases">
        <authorList>
            <person name="Goncalves M.F.M."/>
            <person name="Hilario S."/>
            <person name="Van De Peer Y."/>
            <person name="Esteves A.C."/>
            <person name="Alves A."/>
        </authorList>
    </citation>
    <scope>NUCLEOTIDE SEQUENCE</scope>
    <source>
        <strain evidence="3">MUM 19.33</strain>
    </source>
</reference>
<dbReference type="PANTHER" id="PTHR22893:SF91">
    <property type="entry name" value="NADPH DEHYDROGENASE 2-RELATED"/>
    <property type="match status" value="1"/>
</dbReference>
<dbReference type="Gene3D" id="3.20.20.70">
    <property type="entry name" value="Aldolase class I"/>
    <property type="match status" value="1"/>
</dbReference>
<dbReference type="CDD" id="cd02933">
    <property type="entry name" value="OYE_like_FMN"/>
    <property type="match status" value="1"/>
</dbReference>
<dbReference type="SUPFAM" id="SSF51395">
    <property type="entry name" value="FMN-linked oxidoreductases"/>
    <property type="match status" value="1"/>
</dbReference>
<dbReference type="Proteomes" id="UP001055219">
    <property type="component" value="Unassembled WGS sequence"/>
</dbReference>
<dbReference type="EMBL" id="JAGIXG020000003">
    <property type="protein sequence ID" value="KAI6784992.1"/>
    <property type="molecule type" value="Genomic_DNA"/>
</dbReference>
<dbReference type="GO" id="GO:0010181">
    <property type="term" value="F:FMN binding"/>
    <property type="evidence" value="ECO:0007669"/>
    <property type="project" value="InterPro"/>
</dbReference>
<keyword evidence="1" id="KW-0285">Flavoprotein</keyword>
<dbReference type="PANTHER" id="PTHR22893">
    <property type="entry name" value="NADH OXIDOREDUCTASE-RELATED"/>
    <property type="match status" value="1"/>
</dbReference>